<dbReference type="Gene3D" id="3.10.20.30">
    <property type="match status" value="1"/>
</dbReference>
<name>A0A2C6MFW4_9FIRM</name>
<dbReference type="EMBL" id="AWQQ01000047">
    <property type="protein sequence ID" value="PHJ38575.1"/>
    <property type="molecule type" value="Genomic_DNA"/>
</dbReference>
<reference evidence="1 2" key="1">
    <citation type="submission" date="2013-09" db="EMBL/GenBank/DDBJ databases">
        <title>Biodegradation of hydrocarbons in the deep terrestrial subsurface : characterization of a microbial consortium composed of two Desulfotomaculum species originating from a deep geological formation.</title>
        <authorList>
            <person name="Aullo T."/>
            <person name="Berlendis S."/>
            <person name="Lascourreges J.-F."/>
            <person name="Dessort D."/>
            <person name="Saint-Laurent S."/>
            <person name="Schraauwers B."/>
            <person name="Mas J."/>
            <person name="Magot M."/>
            <person name="Ranchou-Peyruse A."/>
        </authorList>
    </citation>
    <scope>NUCLEOTIDE SEQUENCE [LARGE SCALE GENOMIC DNA]</scope>
    <source>
        <strain evidence="1 2">Bs107</strain>
    </source>
</reference>
<dbReference type="SUPFAM" id="SSF54285">
    <property type="entry name" value="MoaD/ThiS"/>
    <property type="match status" value="1"/>
</dbReference>
<dbReference type="RefSeq" id="WP_099082854.1">
    <property type="nucleotide sequence ID" value="NZ_AWQQ01000047.1"/>
</dbReference>
<keyword evidence="2" id="KW-1185">Reference proteome</keyword>
<gene>
    <name evidence="1" type="ORF">P378_08815</name>
</gene>
<dbReference type="InterPro" id="IPR003749">
    <property type="entry name" value="ThiS/MoaD-like"/>
</dbReference>
<dbReference type="Proteomes" id="UP000222564">
    <property type="component" value="Unassembled WGS sequence"/>
</dbReference>
<dbReference type="InterPro" id="IPR012675">
    <property type="entry name" value="Beta-grasp_dom_sf"/>
</dbReference>
<dbReference type="AlphaFoldDB" id="A0A2C6MFW4"/>
<accession>A0A2C6MFW4</accession>
<evidence type="ECO:0000313" key="1">
    <source>
        <dbReference type="EMBL" id="PHJ38575.1"/>
    </source>
</evidence>
<evidence type="ECO:0000313" key="2">
    <source>
        <dbReference type="Proteomes" id="UP000222564"/>
    </source>
</evidence>
<dbReference type="OrthoDB" id="9801945at2"/>
<dbReference type="Pfam" id="PF02597">
    <property type="entry name" value="ThiS"/>
    <property type="match status" value="1"/>
</dbReference>
<protein>
    <submittedName>
        <fullName evidence="1">Sulfur transfer protein ThiS</fullName>
    </submittedName>
</protein>
<dbReference type="InterPro" id="IPR016155">
    <property type="entry name" value="Mopterin_synth/thiamin_S_b"/>
</dbReference>
<proteinExistence type="predicted"/>
<organism evidence="1 2">
    <name type="scientific">Desulforamulus profundi</name>
    <dbReference type="NCBI Taxonomy" id="1383067"/>
    <lineage>
        <taxon>Bacteria</taxon>
        <taxon>Bacillati</taxon>
        <taxon>Bacillota</taxon>
        <taxon>Clostridia</taxon>
        <taxon>Eubacteriales</taxon>
        <taxon>Peptococcaceae</taxon>
        <taxon>Desulforamulus</taxon>
    </lineage>
</organism>
<comment type="caution">
    <text evidence="1">The sequence shown here is derived from an EMBL/GenBank/DDBJ whole genome shotgun (WGS) entry which is preliminary data.</text>
</comment>
<sequence>MVIELRVYTGLEKYTGTRYGELITLQLAEGTTLRDIFSKYGIPEEEVFSALVNGLHKPFDTVLQDGDRVALFPPVGGG</sequence>